<evidence type="ECO:0000256" key="6">
    <source>
        <dbReference type="HAMAP-Rule" id="MF_01321"/>
    </source>
</evidence>
<keyword evidence="4 6" id="KW-0804">Transcription</keyword>
<dbReference type="InterPro" id="IPR015712">
    <property type="entry name" value="DNA-dir_RNA_pol_su2"/>
</dbReference>
<evidence type="ECO:0000256" key="2">
    <source>
        <dbReference type="ARBA" id="ARBA00022679"/>
    </source>
</evidence>
<sequence length="1290" mass="145105">MASKNKSERINFSSIKSVIDYPDFLKVQLQSFEDFFQLETPAEKRIQEGLFKVFSENFPISDSRENFVLEFIDYLVDPPKYNVDECIDRGLTYSVPLKAKLKLSCNDEDNDDFETIEQEVFLGNIPYMTAKGSFVINGAERVIVSQLHRSPGVFFAQSKHTNGTKLYSARIIPFKGSWIEFATDVNNVMYAYIDRKKKFPVTTLLRSIGYGSDKDILDLFGLSEEIPANAKELKKVIGRKLAARVLRTWTEDFVDEDTGEVVSIDRNEVVLERDSVISEDDIETIVDSGSKSIILHKKDVNITDYSIIYNTLQKDNSNSEKEAVEQIYRQLRNTEAPDEQTARDIINNLFFSDKRYDLGEVGRYRINRKLQLDLSNDSRVLTTEDIILIVKYLIGLINSKAVVDDIDHLSNRRVRTVGEQLYAQFGVGLSRMARTIKERMNVRDNEEFKPIDLINARTLSSVINSFFGTNQLSQFMDQTNPLAEVTHKRRMSALGPGGLSRERAGFEVRDVHYTHYGRLCTIETPEGPNIGLISSLCVHAKVNSMGFIETPYREVENGVVNMTSNVKYLTAEEEDTYNIAQANAPLEDNGNFLNDTVKARFEGDFPVVGPKDLKYMDVAPNQIVSVAASMIPFLEHDDANRALMGSNMQRQAVPLLKPQAPIVGTGLEKRVALDSRSLILARGKGEVVDVDANRIIVKYDVSDDERLVSFDEEHITYDLIKFRRTNQDTCINLKPIVYKGDKVEEGQALCEGFATEDGELALGRNLTVAFMPWQGYNFEDAIVISEKVVRDDVFTSIHIDEFELEVRDTKRGEEELTSEIPNVSEEAVKNLDENGIIRIGAEIKEGDILIGKITPKGETDPTPEEKLLRAIFGDKAGDVKDASLKASPSLRGVVIDTKLFSRPKKDKDLRAKTKREVEILKNNYSQELKELRAVMVAKLVELIGGKTCQGVKHKFGDEIMSKGVKFNAKNIEENLFPEKNIYRDESNYNVQEEVNLIGDLLLDNWTADEKVNKMVFELVKNFGKKRHDIGGIFKREKFTLEVGDELPAGIVQLAKVYVAKKRKLKVGDKMAGRHGNKGVVARIVREEDMPFLEDGTPVDICLNPLGVPSRMNIGQIYETVLGWAGLKLGRKYATPIFDGASMDQVAAELKEAGLPEYGRTYLYDGLSGNRFDQPVTVGVIYMLKLGHLVDDKMHARSIGPYSLITQQPLGGKAQFGGQRFGEMEVWALEAFGAANVLQEILTIKSDDVIGRAKAYEAIVKGENMNKPNIPESFNVLVHELRGLALEITLD</sequence>
<dbReference type="Gene3D" id="3.90.1100.10">
    <property type="match status" value="1"/>
</dbReference>
<dbReference type="InterPro" id="IPR007641">
    <property type="entry name" value="RNA_pol_Rpb2_7"/>
</dbReference>
<evidence type="ECO:0000259" key="14">
    <source>
        <dbReference type="Pfam" id="PF10385"/>
    </source>
</evidence>
<evidence type="ECO:0000313" key="15">
    <source>
        <dbReference type="EMBL" id="SMD36565.1"/>
    </source>
</evidence>
<feature type="domain" description="DNA-directed RNA polymerase beta subunit external 1" evidence="14">
    <location>
        <begin position="552"/>
        <end position="619"/>
    </location>
</feature>
<dbReference type="EC" id="2.7.7.6" evidence="6 8"/>
<evidence type="ECO:0000256" key="7">
    <source>
        <dbReference type="RuleBase" id="RU000434"/>
    </source>
</evidence>
<dbReference type="GO" id="GO:0000428">
    <property type="term" value="C:DNA-directed RNA polymerase complex"/>
    <property type="evidence" value="ECO:0007669"/>
    <property type="project" value="UniProtKB-KW"/>
</dbReference>
<evidence type="ECO:0000259" key="13">
    <source>
        <dbReference type="Pfam" id="PF04565"/>
    </source>
</evidence>
<dbReference type="OrthoDB" id="9803954at2"/>
<dbReference type="Gene3D" id="3.90.1110.10">
    <property type="entry name" value="RNA polymerase Rpb2, domain 2"/>
    <property type="match status" value="1"/>
</dbReference>
<reference evidence="15 16" key="1">
    <citation type="submission" date="2017-04" db="EMBL/GenBank/DDBJ databases">
        <authorList>
            <person name="Afonso C.L."/>
            <person name="Miller P.J."/>
            <person name="Scott M.A."/>
            <person name="Spackman E."/>
            <person name="Goraichik I."/>
            <person name="Dimitrov K.M."/>
            <person name="Suarez D.L."/>
            <person name="Swayne D.E."/>
        </authorList>
    </citation>
    <scope>NUCLEOTIDE SEQUENCE [LARGE SCALE GENOMIC DNA]</scope>
    <source>
        <strain evidence="15 16">DSM 26133</strain>
    </source>
</reference>
<dbReference type="PANTHER" id="PTHR20856">
    <property type="entry name" value="DNA-DIRECTED RNA POLYMERASE I SUBUNIT 2"/>
    <property type="match status" value="1"/>
</dbReference>
<feature type="domain" description="DNA-directed RNA polymerase subunit 2 hybrid-binding" evidence="9">
    <location>
        <begin position="681"/>
        <end position="1214"/>
    </location>
</feature>
<accession>A0A1W2GIT4</accession>
<dbReference type="InterPro" id="IPR007121">
    <property type="entry name" value="RNA_pol_bsu_CS"/>
</dbReference>
<feature type="domain" description="RNA polymerase beta subunit protrusion" evidence="12">
    <location>
        <begin position="25"/>
        <end position="460"/>
    </location>
</feature>
<dbReference type="InterPro" id="IPR014724">
    <property type="entry name" value="RNA_pol_RPB2_OB-fold"/>
</dbReference>
<evidence type="ECO:0000256" key="5">
    <source>
        <dbReference type="ARBA" id="ARBA00048552"/>
    </source>
</evidence>
<comment type="catalytic activity">
    <reaction evidence="5 6 8">
        <text>RNA(n) + a ribonucleoside 5'-triphosphate = RNA(n+1) + diphosphate</text>
        <dbReference type="Rhea" id="RHEA:21248"/>
        <dbReference type="Rhea" id="RHEA-COMP:14527"/>
        <dbReference type="Rhea" id="RHEA-COMP:17342"/>
        <dbReference type="ChEBI" id="CHEBI:33019"/>
        <dbReference type="ChEBI" id="CHEBI:61557"/>
        <dbReference type="ChEBI" id="CHEBI:140395"/>
        <dbReference type="EC" id="2.7.7.6"/>
    </reaction>
</comment>
<dbReference type="GO" id="GO:0003899">
    <property type="term" value="F:DNA-directed RNA polymerase activity"/>
    <property type="evidence" value="ECO:0007669"/>
    <property type="project" value="UniProtKB-UniRule"/>
</dbReference>
<feature type="domain" description="RNA polymerase Rpb2" evidence="10">
    <location>
        <begin position="1216"/>
        <end position="1289"/>
    </location>
</feature>
<dbReference type="InterPro" id="IPR019462">
    <property type="entry name" value="DNA-dir_RNA_pol_bsu_external_1"/>
</dbReference>
<comment type="subunit">
    <text evidence="6 8">The RNAP catalytic core consists of 2 alpha, 1 beta, 1 beta' and 1 omega subunit. When a sigma factor is associated with the core the holoenzyme is formed, which can initiate transcription.</text>
</comment>
<proteinExistence type="inferred from homology"/>
<dbReference type="Pfam" id="PF10385">
    <property type="entry name" value="RNA_pol_Rpb2_45"/>
    <property type="match status" value="1"/>
</dbReference>
<dbReference type="InterPro" id="IPR007645">
    <property type="entry name" value="RNA_pol_Rpb2_3"/>
</dbReference>
<dbReference type="Pfam" id="PF04565">
    <property type="entry name" value="RNA_pol_Rpb2_3"/>
    <property type="match status" value="1"/>
</dbReference>
<evidence type="ECO:0000256" key="8">
    <source>
        <dbReference type="RuleBase" id="RU363031"/>
    </source>
</evidence>
<dbReference type="Gene3D" id="2.30.150.10">
    <property type="entry name" value="DNA-directed RNA polymerase, beta subunit, external 1 domain"/>
    <property type="match status" value="1"/>
</dbReference>
<organism evidence="15 16">
    <name type="scientific">Reichenbachiella faecimaris</name>
    <dbReference type="NCBI Taxonomy" id="692418"/>
    <lineage>
        <taxon>Bacteria</taxon>
        <taxon>Pseudomonadati</taxon>
        <taxon>Bacteroidota</taxon>
        <taxon>Cytophagia</taxon>
        <taxon>Cytophagales</taxon>
        <taxon>Reichenbachiellaceae</taxon>
        <taxon>Reichenbachiella</taxon>
    </lineage>
</organism>
<keyword evidence="3 6" id="KW-0548">Nucleotidyltransferase</keyword>
<keyword evidence="16" id="KW-1185">Reference proteome</keyword>
<evidence type="ECO:0000259" key="11">
    <source>
        <dbReference type="Pfam" id="PF04561"/>
    </source>
</evidence>
<evidence type="ECO:0000313" key="16">
    <source>
        <dbReference type="Proteomes" id="UP000192472"/>
    </source>
</evidence>
<evidence type="ECO:0000256" key="4">
    <source>
        <dbReference type="ARBA" id="ARBA00023163"/>
    </source>
</evidence>
<feature type="domain" description="RNA polymerase Rpb2" evidence="11">
    <location>
        <begin position="309"/>
        <end position="415"/>
    </location>
</feature>
<dbReference type="InterPro" id="IPR010243">
    <property type="entry name" value="RNA_pol_bsu_bac"/>
</dbReference>
<dbReference type="InterPro" id="IPR007644">
    <property type="entry name" value="RNA_pol_bsu_protrusion"/>
</dbReference>
<dbReference type="Pfam" id="PF04561">
    <property type="entry name" value="RNA_pol_Rpb2_2"/>
    <property type="match status" value="2"/>
</dbReference>
<dbReference type="Pfam" id="PF04560">
    <property type="entry name" value="RNA_pol_Rpb2_7"/>
    <property type="match status" value="1"/>
</dbReference>
<dbReference type="PROSITE" id="PS01166">
    <property type="entry name" value="RNA_POL_BETA"/>
    <property type="match status" value="1"/>
</dbReference>
<dbReference type="Gene3D" id="2.40.50.150">
    <property type="match status" value="1"/>
</dbReference>
<gene>
    <name evidence="6" type="primary">rpoB</name>
    <name evidence="15" type="ORF">SAMN04488029_2964</name>
</gene>
<dbReference type="RefSeq" id="WP_084373609.1">
    <property type="nucleotide sequence ID" value="NZ_FWYF01000003.1"/>
</dbReference>
<dbReference type="STRING" id="692418.SAMN04488029_2964"/>
<dbReference type="SUPFAM" id="SSF64484">
    <property type="entry name" value="beta and beta-prime subunits of DNA dependent RNA-polymerase"/>
    <property type="match status" value="1"/>
</dbReference>
<keyword evidence="1 6" id="KW-0240">DNA-directed RNA polymerase</keyword>
<dbReference type="InterPro" id="IPR007120">
    <property type="entry name" value="DNA-dir_RNAP_su2_dom"/>
</dbReference>
<dbReference type="NCBIfam" id="NF001616">
    <property type="entry name" value="PRK00405.1"/>
    <property type="match status" value="1"/>
</dbReference>
<protein>
    <recommendedName>
        <fullName evidence="6 8">DNA-directed RNA polymerase subunit beta</fullName>
        <shortName evidence="6">RNAP subunit beta</shortName>
        <ecNumber evidence="6 8">2.7.7.6</ecNumber>
    </recommendedName>
    <alternativeName>
        <fullName evidence="6">RNA polymerase subunit beta</fullName>
    </alternativeName>
    <alternativeName>
        <fullName evidence="6">Transcriptase subunit beta</fullName>
    </alternativeName>
</protein>
<evidence type="ECO:0000259" key="9">
    <source>
        <dbReference type="Pfam" id="PF00562"/>
    </source>
</evidence>
<keyword evidence="2 6" id="KW-0808">Transferase</keyword>
<dbReference type="EMBL" id="FWYF01000003">
    <property type="protein sequence ID" value="SMD36565.1"/>
    <property type="molecule type" value="Genomic_DNA"/>
</dbReference>
<dbReference type="HAMAP" id="MF_01321">
    <property type="entry name" value="RNApol_bact_RpoB"/>
    <property type="match status" value="1"/>
</dbReference>
<evidence type="ECO:0000256" key="1">
    <source>
        <dbReference type="ARBA" id="ARBA00022478"/>
    </source>
</evidence>
<feature type="domain" description="RNA polymerase Rpb2" evidence="13">
    <location>
        <begin position="474"/>
        <end position="542"/>
    </location>
</feature>
<dbReference type="GO" id="GO:0003677">
    <property type="term" value="F:DNA binding"/>
    <property type="evidence" value="ECO:0007669"/>
    <property type="project" value="UniProtKB-UniRule"/>
</dbReference>
<dbReference type="NCBIfam" id="TIGR02013">
    <property type="entry name" value="rpoB"/>
    <property type="match status" value="1"/>
</dbReference>
<dbReference type="Gene3D" id="2.40.50.100">
    <property type="match status" value="1"/>
</dbReference>
<evidence type="ECO:0000256" key="3">
    <source>
        <dbReference type="ARBA" id="ARBA00022695"/>
    </source>
</evidence>
<dbReference type="InterPro" id="IPR007642">
    <property type="entry name" value="RNA_pol_Rpb2_2"/>
</dbReference>
<dbReference type="GO" id="GO:0032549">
    <property type="term" value="F:ribonucleoside binding"/>
    <property type="evidence" value="ECO:0007669"/>
    <property type="project" value="InterPro"/>
</dbReference>
<dbReference type="InterPro" id="IPR037034">
    <property type="entry name" value="RNA_pol_Rpb2_2_sf"/>
</dbReference>
<evidence type="ECO:0000259" key="10">
    <source>
        <dbReference type="Pfam" id="PF04560"/>
    </source>
</evidence>
<dbReference type="Pfam" id="PF00562">
    <property type="entry name" value="RNA_pol_Rpb2_6"/>
    <property type="match status" value="1"/>
</dbReference>
<dbReference type="Pfam" id="PF04563">
    <property type="entry name" value="RNA_pol_Rpb2_1"/>
    <property type="match status" value="1"/>
</dbReference>
<name>A0A1W2GIT4_REIFA</name>
<dbReference type="InterPro" id="IPR042107">
    <property type="entry name" value="DNA-dir_RNA_pol_bsu_ext_1_sf"/>
</dbReference>
<evidence type="ECO:0000259" key="12">
    <source>
        <dbReference type="Pfam" id="PF04563"/>
    </source>
</evidence>
<dbReference type="Gene3D" id="2.40.270.10">
    <property type="entry name" value="DNA-directed RNA polymerase, subunit 2, domain 6"/>
    <property type="match status" value="2"/>
</dbReference>
<dbReference type="Gene3D" id="3.90.1800.10">
    <property type="entry name" value="RNA polymerase alpha subunit dimerisation domain"/>
    <property type="match status" value="1"/>
</dbReference>
<dbReference type="InterPro" id="IPR037033">
    <property type="entry name" value="DNA-dir_RNAP_su2_hyb_sf"/>
</dbReference>
<comment type="function">
    <text evidence="6 8">DNA-dependent RNA polymerase catalyzes the transcription of DNA into RNA using the four ribonucleoside triphosphates as substrates.</text>
</comment>
<feature type="domain" description="RNA polymerase Rpb2" evidence="11">
    <location>
        <begin position="149"/>
        <end position="219"/>
    </location>
</feature>
<comment type="similarity">
    <text evidence="6 7">Belongs to the RNA polymerase beta chain family.</text>
</comment>
<dbReference type="GO" id="GO:0006351">
    <property type="term" value="P:DNA-templated transcription"/>
    <property type="evidence" value="ECO:0007669"/>
    <property type="project" value="UniProtKB-UniRule"/>
</dbReference>
<dbReference type="Proteomes" id="UP000192472">
    <property type="component" value="Unassembled WGS sequence"/>
</dbReference>
<dbReference type="CDD" id="cd00653">
    <property type="entry name" value="RNA_pol_B_RPB2"/>
    <property type="match status" value="1"/>
</dbReference>